<feature type="domain" description="UmuC" evidence="2">
    <location>
        <begin position="15"/>
        <end position="84"/>
    </location>
</feature>
<dbReference type="Gene3D" id="3.30.70.270">
    <property type="match status" value="1"/>
</dbReference>
<dbReference type="PROSITE" id="PS50173">
    <property type="entry name" value="UMUC"/>
    <property type="match status" value="1"/>
</dbReference>
<protein>
    <recommendedName>
        <fullName evidence="2">UmuC domain-containing protein</fullName>
    </recommendedName>
</protein>
<comment type="caution">
    <text evidence="3">The sequence shown here is derived from an EMBL/GenBank/DDBJ whole genome shotgun (WGS) entry which is preliminary data.</text>
</comment>
<name>A0A9W8X5G0_9PLEO</name>
<dbReference type="EMBL" id="JAPEUV010000015">
    <property type="protein sequence ID" value="KAJ4340693.1"/>
    <property type="molecule type" value="Genomic_DNA"/>
</dbReference>
<accession>A0A9W8X5G0</accession>
<dbReference type="InterPro" id="IPR043502">
    <property type="entry name" value="DNA/RNA_pol_sf"/>
</dbReference>
<dbReference type="OrthoDB" id="447129at2759"/>
<proteinExistence type="predicted"/>
<gene>
    <name evidence="3" type="ORF">N0V87_002354</name>
</gene>
<dbReference type="GO" id="GO:0003684">
    <property type="term" value="F:damaged DNA binding"/>
    <property type="evidence" value="ECO:0007669"/>
    <property type="project" value="InterPro"/>
</dbReference>
<evidence type="ECO:0000259" key="2">
    <source>
        <dbReference type="PROSITE" id="PS50173"/>
    </source>
</evidence>
<feature type="region of interest" description="Disordered" evidence="1">
    <location>
        <begin position="208"/>
        <end position="255"/>
    </location>
</feature>
<evidence type="ECO:0000313" key="3">
    <source>
        <dbReference type="EMBL" id="KAJ4340693.1"/>
    </source>
</evidence>
<dbReference type="InterPro" id="IPR036775">
    <property type="entry name" value="DNA_pol_Y-fam_lit_finger_sf"/>
</dbReference>
<dbReference type="GO" id="GO:0006281">
    <property type="term" value="P:DNA repair"/>
    <property type="evidence" value="ECO:0007669"/>
    <property type="project" value="InterPro"/>
</dbReference>
<keyword evidence="4" id="KW-1185">Reference proteome</keyword>
<dbReference type="PANTHER" id="PTHR46404:SF1">
    <property type="entry name" value="DNA POLYMERASE IOTA"/>
    <property type="match status" value="1"/>
</dbReference>
<reference evidence="3" key="1">
    <citation type="submission" date="2022-10" db="EMBL/GenBank/DDBJ databases">
        <title>Tapping the CABI collections for fungal endophytes: first genome assemblies for Collariella, Neodidymelliopsis, Ascochyta clinopodiicola, Didymella pomorum, Didymosphaeria variabile, Neocosmospora piperis and Neocucurbitaria cava.</title>
        <authorList>
            <person name="Hill R."/>
        </authorList>
    </citation>
    <scope>NUCLEOTIDE SEQUENCE</scope>
    <source>
        <strain evidence="3">IMI 360193</strain>
    </source>
</reference>
<dbReference type="Gene3D" id="3.30.1490.100">
    <property type="entry name" value="DNA polymerase, Y-family, little finger domain"/>
    <property type="match status" value="1"/>
</dbReference>
<dbReference type="AlphaFoldDB" id="A0A9W8X5G0"/>
<dbReference type="GO" id="GO:0070987">
    <property type="term" value="P:error-free translesion synthesis"/>
    <property type="evidence" value="ECO:0007669"/>
    <property type="project" value="UniProtKB-ARBA"/>
</dbReference>
<dbReference type="Proteomes" id="UP001140562">
    <property type="component" value="Unassembled WGS sequence"/>
</dbReference>
<evidence type="ECO:0000313" key="4">
    <source>
        <dbReference type="Proteomes" id="UP001140562"/>
    </source>
</evidence>
<sequence>MPALFIRRRQTKYMHIRRNLEHELGYTATVGISTNKLLSKLVGNVNKPNSQTTLIPPYTADDDDWDNVTPFIDDHEVGKIPGIGFKIAQKIRQHVLQRPADFDDGLVYGGTKDPVKVRDVRTYPDMGSDVLERILGGPGAPHGIGTRVWDLLNGSDDTPVSQARIVPRQISIEDSYIRLDTMSEVVKQLRVLAISLLKRMRTDLVEIEQEPVDDSPTNSGPPTPRWLAHPKTLRLSTRPRPPQNPDGSRNRSFARISKSAPMPSFVFSLKEAVETLAERLIREALMPLFKHLHPEKQGWNLSLVNLAATNMVEGASEKGGAGRDIGKMFRRQDDVLAPFRVRDDPVEGAAESLLKQRAVSELTEELTDEPREGSPIKTEREPYQPKFVMSRFGSEDTLTPSQEINADIDDSWEEDDDMLDADTYRCDDCGAVMPLFAMGAHDRWHAQG</sequence>
<dbReference type="SUPFAM" id="SSF56672">
    <property type="entry name" value="DNA/RNA polymerases"/>
    <property type="match status" value="1"/>
</dbReference>
<dbReference type="GO" id="GO:0003887">
    <property type="term" value="F:DNA-directed DNA polymerase activity"/>
    <property type="evidence" value="ECO:0007669"/>
    <property type="project" value="TreeGrafter"/>
</dbReference>
<dbReference type="InterPro" id="IPR043128">
    <property type="entry name" value="Rev_trsase/Diguanyl_cyclase"/>
</dbReference>
<dbReference type="InterPro" id="IPR001126">
    <property type="entry name" value="UmuC"/>
</dbReference>
<organism evidence="3 4">
    <name type="scientific">Didymella glomerata</name>
    <dbReference type="NCBI Taxonomy" id="749621"/>
    <lineage>
        <taxon>Eukaryota</taxon>
        <taxon>Fungi</taxon>
        <taxon>Dikarya</taxon>
        <taxon>Ascomycota</taxon>
        <taxon>Pezizomycotina</taxon>
        <taxon>Dothideomycetes</taxon>
        <taxon>Pleosporomycetidae</taxon>
        <taxon>Pleosporales</taxon>
        <taxon>Pleosporineae</taxon>
        <taxon>Didymellaceae</taxon>
        <taxon>Didymella</taxon>
    </lineage>
</organism>
<dbReference type="PANTHER" id="PTHR46404">
    <property type="entry name" value="DNA POLYMERASE IOTA"/>
    <property type="match status" value="1"/>
</dbReference>
<evidence type="ECO:0000256" key="1">
    <source>
        <dbReference type="SAM" id="MobiDB-lite"/>
    </source>
</evidence>